<comment type="similarity">
    <text evidence="1">Belongs to the GST superfamily. Theta family.</text>
</comment>
<keyword evidence="3" id="KW-0216">Detoxification</keyword>
<dbReference type="GO" id="GO:0004364">
    <property type="term" value="F:glutathione transferase activity"/>
    <property type="evidence" value="ECO:0007669"/>
    <property type="project" value="UniProtKB-EC"/>
</dbReference>
<keyword evidence="9" id="KW-1185">Reference proteome</keyword>
<dbReference type="FunFam" id="1.20.1050.10:FF:000039">
    <property type="entry name" value="Glutathione S-transferase theta-1"/>
    <property type="match status" value="1"/>
</dbReference>
<dbReference type="OrthoDB" id="422574at2759"/>
<dbReference type="InterPro" id="IPR036282">
    <property type="entry name" value="Glutathione-S-Trfase_C_sf"/>
</dbReference>
<dbReference type="InterPro" id="IPR040075">
    <property type="entry name" value="GST_N_Theta"/>
</dbReference>
<dbReference type="SUPFAM" id="SSF47616">
    <property type="entry name" value="GST C-terminal domain-like"/>
    <property type="match status" value="1"/>
</dbReference>
<sequence>MASLTIFADRKSQPSRAILIFCKVNGIEFEEVKMDLFKGDHLTAEYEAINPMKKVPAIAHGDFTLFESHAILIYLACCYNVSEHWYPTDLRTRAKLHAIMDWHHTNLRQGAAGYINTTVVAPKLGKPPNPEGAAECERKLIASFSTIETMWLKNDASFLLARDQPSIADLSLVCEIMQLEILSMEERNRMIRPYKKIQKWVERVKNATNPYFDEIHQLLYEIVASSKQQEA</sequence>
<reference evidence="8" key="1">
    <citation type="submission" date="2022-04" db="EMBL/GenBank/DDBJ databases">
        <title>Carnegiea gigantea Genome sequencing and assembly v2.</title>
        <authorList>
            <person name="Copetti D."/>
            <person name="Sanderson M.J."/>
            <person name="Burquez A."/>
            <person name="Wojciechowski M.F."/>
        </authorList>
    </citation>
    <scope>NUCLEOTIDE SEQUENCE</scope>
    <source>
        <strain evidence="8">SGP5-SGP5p</strain>
        <tissue evidence="8">Aerial part</tissue>
    </source>
</reference>
<dbReference type="SUPFAM" id="SSF52833">
    <property type="entry name" value="Thioredoxin-like"/>
    <property type="match status" value="1"/>
</dbReference>
<proteinExistence type="inferred from homology"/>
<feature type="domain" description="GST C-terminal" evidence="7">
    <location>
        <begin position="89"/>
        <end position="231"/>
    </location>
</feature>
<dbReference type="CDD" id="cd03183">
    <property type="entry name" value="GST_C_Theta"/>
    <property type="match status" value="1"/>
</dbReference>
<dbReference type="InterPro" id="IPR036249">
    <property type="entry name" value="Thioredoxin-like_sf"/>
</dbReference>
<dbReference type="SFLD" id="SFLDG00358">
    <property type="entry name" value="Main_(cytGST)"/>
    <property type="match status" value="1"/>
</dbReference>
<dbReference type="PANTHER" id="PTHR44750">
    <property type="entry name" value="GLUTATHIONE S-TRANSFERASE T1-RELATED"/>
    <property type="match status" value="1"/>
</dbReference>
<dbReference type="InterPro" id="IPR040077">
    <property type="entry name" value="GST_C_Theta"/>
</dbReference>
<dbReference type="EMBL" id="JAKOGI010001364">
    <property type="protein sequence ID" value="KAJ8426011.1"/>
    <property type="molecule type" value="Genomic_DNA"/>
</dbReference>
<dbReference type="PANTHER" id="PTHR44750:SF1">
    <property type="entry name" value="GLUTATHIONE S-TRANSFERASE T1-RELATED"/>
    <property type="match status" value="1"/>
</dbReference>
<dbReference type="GO" id="GO:0009407">
    <property type="term" value="P:toxin catabolic process"/>
    <property type="evidence" value="ECO:0007669"/>
    <property type="project" value="UniProtKB-ARBA"/>
</dbReference>
<organism evidence="8 9">
    <name type="scientific">Carnegiea gigantea</name>
    <dbReference type="NCBI Taxonomy" id="171969"/>
    <lineage>
        <taxon>Eukaryota</taxon>
        <taxon>Viridiplantae</taxon>
        <taxon>Streptophyta</taxon>
        <taxon>Embryophyta</taxon>
        <taxon>Tracheophyta</taxon>
        <taxon>Spermatophyta</taxon>
        <taxon>Magnoliopsida</taxon>
        <taxon>eudicotyledons</taxon>
        <taxon>Gunneridae</taxon>
        <taxon>Pentapetalae</taxon>
        <taxon>Caryophyllales</taxon>
        <taxon>Cactineae</taxon>
        <taxon>Cactaceae</taxon>
        <taxon>Cactoideae</taxon>
        <taxon>Echinocereeae</taxon>
        <taxon>Carnegiea</taxon>
    </lineage>
</organism>
<comment type="caution">
    <text evidence="8">The sequence shown here is derived from an EMBL/GenBank/DDBJ whole genome shotgun (WGS) entry which is preliminary data.</text>
</comment>
<evidence type="ECO:0000256" key="5">
    <source>
        <dbReference type="ARBA" id="ARBA00047960"/>
    </source>
</evidence>
<dbReference type="Gene3D" id="1.20.1050.10">
    <property type="match status" value="1"/>
</dbReference>
<evidence type="ECO:0000313" key="8">
    <source>
        <dbReference type="EMBL" id="KAJ8426011.1"/>
    </source>
</evidence>
<gene>
    <name evidence="8" type="ORF">Cgig2_026123</name>
</gene>
<dbReference type="CDD" id="cd03050">
    <property type="entry name" value="GST_N_Theta"/>
    <property type="match status" value="1"/>
</dbReference>
<evidence type="ECO:0000256" key="4">
    <source>
        <dbReference type="ARBA" id="ARBA00022679"/>
    </source>
</evidence>
<dbReference type="EC" id="2.5.1.18" evidence="2"/>
<dbReference type="InterPro" id="IPR004045">
    <property type="entry name" value="Glutathione_S-Trfase_N"/>
</dbReference>
<dbReference type="InterPro" id="IPR010987">
    <property type="entry name" value="Glutathione-S-Trfase_C-like"/>
</dbReference>
<evidence type="ECO:0000259" key="7">
    <source>
        <dbReference type="PROSITE" id="PS50405"/>
    </source>
</evidence>
<evidence type="ECO:0000256" key="1">
    <source>
        <dbReference type="ARBA" id="ARBA00009899"/>
    </source>
</evidence>
<feature type="domain" description="GST N-terminal" evidence="6">
    <location>
        <begin position="2"/>
        <end position="83"/>
    </location>
</feature>
<dbReference type="InterPro" id="IPR043377">
    <property type="entry name" value="GSTT1/2/3"/>
</dbReference>
<dbReference type="PROSITE" id="PS50404">
    <property type="entry name" value="GST_NTER"/>
    <property type="match status" value="1"/>
</dbReference>
<dbReference type="Proteomes" id="UP001153076">
    <property type="component" value="Unassembled WGS sequence"/>
</dbReference>
<keyword evidence="4" id="KW-0808">Transferase</keyword>
<evidence type="ECO:0000259" key="6">
    <source>
        <dbReference type="PROSITE" id="PS50404"/>
    </source>
</evidence>
<evidence type="ECO:0000313" key="9">
    <source>
        <dbReference type="Proteomes" id="UP001153076"/>
    </source>
</evidence>
<dbReference type="InterPro" id="IPR040079">
    <property type="entry name" value="Glutathione_S-Trfase"/>
</dbReference>
<protein>
    <recommendedName>
        <fullName evidence="2">glutathione transferase</fullName>
        <ecNumber evidence="2">2.5.1.18</ecNumber>
    </recommendedName>
</protein>
<evidence type="ECO:0000256" key="2">
    <source>
        <dbReference type="ARBA" id="ARBA00012452"/>
    </source>
</evidence>
<name>A0A9Q1GSD2_9CARY</name>
<dbReference type="SFLD" id="SFLDG01153">
    <property type="entry name" value="Main.4:_Theta-like"/>
    <property type="match status" value="1"/>
</dbReference>
<dbReference type="SFLD" id="SFLDS00019">
    <property type="entry name" value="Glutathione_Transferase_(cytos"/>
    <property type="match status" value="1"/>
</dbReference>
<evidence type="ECO:0000256" key="3">
    <source>
        <dbReference type="ARBA" id="ARBA00022575"/>
    </source>
</evidence>
<comment type="catalytic activity">
    <reaction evidence="5">
        <text>RX + glutathione = an S-substituted glutathione + a halide anion + H(+)</text>
        <dbReference type="Rhea" id="RHEA:16437"/>
        <dbReference type="ChEBI" id="CHEBI:15378"/>
        <dbReference type="ChEBI" id="CHEBI:16042"/>
        <dbReference type="ChEBI" id="CHEBI:17792"/>
        <dbReference type="ChEBI" id="CHEBI:57925"/>
        <dbReference type="ChEBI" id="CHEBI:90779"/>
        <dbReference type="EC" id="2.5.1.18"/>
    </reaction>
</comment>
<dbReference type="Gene3D" id="3.40.30.10">
    <property type="entry name" value="Glutaredoxin"/>
    <property type="match status" value="1"/>
</dbReference>
<dbReference type="Pfam" id="PF02798">
    <property type="entry name" value="GST_N"/>
    <property type="match status" value="1"/>
</dbReference>
<dbReference type="AlphaFoldDB" id="A0A9Q1GSD2"/>
<dbReference type="PROSITE" id="PS50405">
    <property type="entry name" value="GST_CTER"/>
    <property type="match status" value="1"/>
</dbReference>
<accession>A0A9Q1GSD2</accession>